<comment type="caution">
    <text evidence="1">The sequence shown here is derived from an EMBL/GenBank/DDBJ whole genome shotgun (WGS) entry which is preliminary data.</text>
</comment>
<proteinExistence type="predicted"/>
<accession>A0ABS2UHJ7</accession>
<organism evidence="1 2">
    <name type="scientific">Leptospira ainlahdjerensis</name>
    <dbReference type="NCBI Taxonomy" id="2810033"/>
    <lineage>
        <taxon>Bacteria</taxon>
        <taxon>Pseudomonadati</taxon>
        <taxon>Spirochaetota</taxon>
        <taxon>Spirochaetia</taxon>
        <taxon>Leptospirales</taxon>
        <taxon>Leptospiraceae</taxon>
        <taxon>Leptospira</taxon>
    </lineage>
</organism>
<evidence type="ECO:0000313" key="2">
    <source>
        <dbReference type="Proteomes" id="UP000724686"/>
    </source>
</evidence>
<keyword evidence="2" id="KW-1185">Reference proteome</keyword>
<dbReference type="Proteomes" id="UP000724686">
    <property type="component" value="Unassembled WGS sequence"/>
</dbReference>
<sequence length="268" mass="30894">MNSKCIIFFLILFLCVFDLLGENLYLNSPEPKDRLAVSLSIQRQESLDAKKETITGALHAEKKIGIYVSLFAILPYQRLRESGERKSEHWNQQQAGIKFFLPLGDAGLAAVGGSSYYFATGKERLGIGSEKFGNIEFSGGLFYRNGPWALFGITRWNSQTTPYLRERQGEQFEKAWYFDFWFSYTYKSFEYIFEATRKVLYDPQREDLYSTVLSPGLMIHLKSLSFGVAVPFTVSRSYVPDGTLARPETTFQRDDFDRGILFKSFKYF</sequence>
<dbReference type="EMBL" id="JAFFPU010000073">
    <property type="protein sequence ID" value="MBM9579023.1"/>
    <property type="molecule type" value="Genomic_DNA"/>
</dbReference>
<evidence type="ECO:0000313" key="1">
    <source>
        <dbReference type="EMBL" id="MBM9579023.1"/>
    </source>
</evidence>
<name>A0ABS2UHJ7_9LEPT</name>
<protein>
    <recommendedName>
        <fullName evidence="3">DUF481 domain-containing protein</fullName>
    </recommendedName>
</protein>
<gene>
    <name evidence="1" type="ORF">JWG45_17895</name>
</gene>
<evidence type="ECO:0008006" key="3">
    <source>
        <dbReference type="Google" id="ProtNLM"/>
    </source>
</evidence>
<reference evidence="1 2" key="1">
    <citation type="submission" date="2021-02" db="EMBL/GenBank/DDBJ databases">
        <title>Leptospira ainlahdjerensis sp. nov., Leptospira ainazelensis sp. nov., Leptospira abararensis sp. nov. and Leptospira chreensis sp. nov., four new species isolated from water sources in Algeria.</title>
        <authorList>
            <person name="Amara Korba A."/>
            <person name="Kainiu M."/>
            <person name="Vincent A.T."/>
            <person name="Mariet J.-F."/>
            <person name="Veyrier F.J."/>
            <person name="Goarant C."/>
            <person name="Picardeau M."/>
        </authorList>
    </citation>
    <scope>NUCLEOTIDE SEQUENCE [LARGE SCALE GENOMIC DNA]</scope>
    <source>
        <strain evidence="1 2">201903070</strain>
    </source>
</reference>
<dbReference type="RefSeq" id="WP_205280989.1">
    <property type="nucleotide sequence ID" value="NZ_JAFFPU010000073.1"/>
</dbReference>